<proteinExistence type="predicted"/>
<reference evidence="2" key="1">
    <citation type="submission" date="2019-11" db="EMBL/GenBank/DDBJ databases">
        <authorList>
            <person name="Feng L."/>
        </authorList>
    </citation>
    <scope>NUCLEOTIDE SEQUENCE</scope>
    <source>
        <strain evidence="2">ElimosumLFYP34</strain>
    </source>
</reference>
<sequence length="388" mass="43785">MLTKLQEYENRKADLIATTGHQEPQYVPVMLDVISWPIAYQKKKTADLIKDADLMVRTFTKTLREIYCDCITSAGIPYPLVALNILGGKGYFISEDEVTIQHTQNCTMEAEEYGELIRDTENFILNILPKRKFSNLNGSDNENYAVLKNAIMAFSKHMEAAGKLSAALQNELGVVAVCGGRTKAACDTMFDRIRGFRETIFDMKRKPDELLTALEHVFEVYGNPGLEKLRENGSTVPFPFTACHAVPFIRKSDFEKFWWPTYKKVVDPIIAEGGRIFMKSEGRCGHILDVLKDCPKSSFILQLDMEDDPYKVYEKIGDHATIACGITTNQLKCLSKQECLDIAKKAIDTFAPGGGFIFTTDKPLISENDVNPENLFAVYQFAHEYGKY</sequence>
<evidence type="ECO:0000313" key="2">
    <source>
        <dbReference type="EMBL" id="VYT67632.1"/>
    </source>
</evidence>
<name>A0A6N2YQQ4_EUBLI</name>
<dbReference type="InterPro" id="IPR000257">
    <property type="entry name" value="Uroporphyrinogen_deCOase"/>
</dbReference>
<dbReference type="EMBL" id="CACRTR010000003">
    <property type="protein sequence ID" value="VYT67632.1"/>
    <property type="molecule type" value="Genomic_DNA"/>
</dbReference>
<gene>
    <name evidence="2" type="ORF">ELLFYP34_01648</name>
</gene>
<dbReference type="Pfam" id="PF01208">
    <property type="entry name" value="URO-D"/>
    <property type="match status" value="1"/>
</dbReference>
<accession>A0A6N2YQQ4</accession>
<dbReference type="Gene3D" id="3.20.20.210">
    <property type="match status" value="1"/>
</dbReference>
<feature type="domain" description="Uroporphyrinogen decarboxylase (URO-D)" evidence="1">
    <location>
        <begin position="142"/>
        <end position="385"/>
    </location>
</feature>
<organism evidence="2">
    <name type="scientific">Eubacterium limosum</name>
    <dbReference type="NCBI Taxonomy" id="1736"/>
    <lineage>
        <taxon>Bacteria</taxon>
        <taxon>Bacillati</taxon>
        <taxon>Bacillota</taxon>
        <taxon>Clostridia</taxon>
        <taxon>Eubacteriales</taxon>
        <taxon>Eubacteriaceae</taxon>
        <taxon>Eubacterium</taxon>
    </lineage>
</organism>
<evidence type="ECO:0000259" key="1">
    <source>
        <dbReference type="Pfam" id="PF01208"/>
    </source>
</evidence>
<dbReference type="SUPFAM" id="SSF51726">
    <property type="entry name" value="UROD/MetE-like"/>
    <property type="match status" value="1"/>
</dbReference>
<dbReference type="GO" id="GO:0006779">
    <property type="term" value="P:porphyrin-containing compound biosynthetic process"/>
    <property type="evidence" value="ECO:0007669"/>
    <property type="project" value="InterPro"/>
</dbReference>
<dbReference type="GO" id="GO:0004853">
    <property type="term" value="F:uroporphyrinogen decarboxylase activity"/>
    <property type="evidence" value="ECO:0007669"/>
    <property type="project" value="InterPro"/>
</dbReference>
<dbReference type="InterPro" id="IPR038071">
    <property type="entry name" value="UROD/MetE-like_sf"/>
</dbReference>
<protein>
    <submittedName>
        <fullName evidence="2">Uroporphyrinogen decarboxylase (URO-D)</fullName>
    </submittedName>
</protein>
<dbReference type="AlphaFoldDB" id="A0A6N2YQQ4"/>